<organism evidence="1 2">
    <name type="scientific">Amborella trichopoda</name>
    <dbReference type="NCBI Taxonomy" id="13333"/>
    <lineage>
        <taxon>Eukaryota</taxon>
        <taxon>Viridiplantae</taxon>
        <taxon>Streptophyta</taxon>
        <taxon>Embryophyta</taxon>
        <taxon>Tracheophyta</taxon>
        <taxon>Spermatophyta</taxon>
        <taxon>Magnoliopsida</taxon>
        <taxon>Amborellales</taxon>
        <taxon>Amborellaceae</taxon>
        <taxon>Amborella</taxon>
    </lineage>
</organism>
<proteinExistence type="predicted"/>
<protein>
    <submittedName>
        <fullName evidence="1">Uncharacterized protein</fullName>
    </submittedName>
</protein>
<dbReference type="EMBL" id="KI392442">
    <property type="protein sequence ID" value="ERN16545.1"/>
    <property type="molecule type" value="Genomic_DNA"/>
</dbReference>
<dbReference type="HOGENOM" id="CLU_2797331_0_0_1"/>
<dbReference type="Proteomes" id="UP000017836">
    <property type="component" value="Unassembled WGS sequence"/>
</dbReference>
<name>U5D2V7_AMBTC</name>
<keyword evidence="2" id="KW-1185">Reference proteome</keyword>
<accession>U5D2V7</accession>
<dbReference type="Gramene" id="ERN16545">
    <property type="protein sequence ID" value="ERN16545"/>
    <property type="gene ID" value="AMTR_s00031p00144910"/>
</dbReference>
<evidence type="ECO:0000313" key="1">
    <source>
        <dbReference type="EMBL" id="ERN16545.1"/>
    </source>
</evidence>
<gene>
    <name evidence="1" type="ORF">AMTR_s00031p00144910</name>
</gene>
<sequence length="68" mass="7799">MSTSRGVWRVFQRYSEQQWERNGKLRQPKVVVLMCKGDRCAGDESCMQCTTPEKTAVAGAHVQVFRHV</sequence>
<dbReference type="AlphaFoldDB" id="U5D2V7"/>
<reference evidence="2" key="1">
    <citation type="journal article" date="2013" name="Science">
        <title>The Amborella genome and the evolution of flowering plants.</title>
        <authorList>
            <consortium name="Amborella Genome Project"/>
        </authorList>
    </citation>
    <scope>NUCLEOTIDE SEQUENCE [LARGE SCALE GENOMIC DNA]</scope>
</reference>
<evidence type="ECO:0000313" key="2">
    <source>
        <dbReference type="Proteomes" id="UP000017836"/>
    </source>
</evidence>